<reference evidence="1" key="1">
    <citation type="journal article" date="2017" name="Nature">
        <title>The sunflower genome provides insights into oil metabolism, flowering and Asterid evolution.</title>
        <authorList>
            <person name="Badouin H."/>
            <person name="Gouzy J."/>
            <person name="Grassa C.J."/>
            <person name="Murat F."/>
            <person name="Staton S.E."/>
            <person name="Cottret L."/>
            <person name="Lelandais-Briere C."/>
            <person name="Owens G.L."/>
            <person name="Carrere S."/>
            <person name="Mayjonade B."/>
            <person name="Legrand L."/>
            <person name="Gill N."/>
            <person name="Kane N.C."/>
            <person name="Bowers J.E."/>
            <person name="Hubner S."/>
            <person name="Bellec A."/>
            <person name="Berard A."/>
            <person name="Berges H."/>
            <person name="Blanchet N."/>
            <person name="Boniface M.C."/>
            <person name="Brunel D."/>
            <person name="Catrice O."/>
            <person name="Chaidir N."/>
            <person name="Claudel C."/>
            <person name="Donnadieu C."/>
            <person name="Faraut T."/>
            <person name="Fievet G."/>
            <person name="Helmstetter N."/>
            <person name="King M."/>
            <person name="Knapp S.J."/>
            <person name="Lai Z."/>
            <person name="Le Paslier M.C."/>
            <person name="Lippi Y."/>
            <person name="Lorenzon L."/>
            <person name="Mandel J.R."/>
            <person name="Marage G."/>
            <person name="Marchand G."/>
            <person name="Marquand E."/>
            <person name="Bret-Mestries E."/>
            <person name="Morien E."/>
            <person name="Nambeesan S."/>
            <person name="Nguyen T."/>
            <person name="Pegot-Espagnet P."/>
            <person name="Pouilly N."/>
            <person name="Raftis F."/>
            <person name="Sallet E."/>
            <person name="Schiex T."/>
            <person name="Thomas J."/>
            <person name="Vandecasteele C."/>
            <person name="Vares D."/>
            <person name="Vear F."/>
            <person name="Vautrin S."/>
            <person name="Crespi M."/>
            <person name="Mangin B."/>
            <person name="Burke J.M."/>
            <person name="Salse J."/>
            <person name="Munos S."/>
            <person name="Vincourt P."/>
            <person name="Rieseberg L.H."/>
            <person name="Langlade N.B."/>
        </authorList>
    </citation>
    <scope>NUCLEOTIDE SEQUENCE</scope>
    <source>
        <tissue evidence="1">Leaves</tissue>
    </source>
</reference>
<organism evidence="1 2">
    <name type="scientific">Helianthus annuus</name>
    <name type="common">Common sunflower</name>
    <dbReference type="NCBI Taxonomy" id="4232"/>
    <lineage>
        <taxon>Eukaryota</taxon>
        <taxon>Viridiplantae</taxon>
        <taxon>Streptophyta</taxon>
        <taxon>Embryophyta</taxon>
        <taxon>Tracheophyta</taxon>
        <taxon>Spermatophyta</taxon>
        <taxon>Magnoliopsida</taxon>
        <taxon>eudicotyledons</taxon>
        <taxon>Gunneridae</taxon>
        <taxon>Pentapetalae</taxon>
        <taxon>asterids</taxon>
        <taxon>campanulids</taxon>
        <taxon>Asterales</taxon>
        <taxon>Asteraceae</taxon>
        <taxon>Asteroideae</taxon>
        <taxon>Heliantheae alliance</taxon>
        <taxon>Heliantheae</taxon>
        <taxon>Helianthus</taxon>
    </lineage>
</organism>
<keyword evidence="2" id="KW-1185">Reference proteome</keyword>
<dbReference type="EMBL" id="MNCJ02000320">
    <property type="protein sequence ID" value="KAF5804352.1"/>
    <property type="molecule type" value="Genomic_DNA"/>
</dbReference>
<proteinExistence type="predicted"/>
<gene>
    <name evidence="1" type="ORF">HanXRQr2_Chr05g0196051</name>
</gene>
<protein>
    <submittedName>
        <fullName evidence="1">Uncharacterized protein</fullName>
    </submittedName>
</protein>
<name>A0A9K3NKV1_HELAN</name>
<dbReference type="Gramene" id="mRNA:HanXRQr2_Chr05g0196051">
    <property type="protein sequence ID" value="CDS:HanXRQr2_Chr05g0196051.1"/>
    <property type="gene ID" value="HanXRQr2_Chr05g0196051"/>
</dbReference>
<sequence length="50" mass="5433">MRVETGIRVLMDVKERCIGMCAIYFLANENSPFVYVMCVWADGCGGGGGL</sequence>
<evidence type="ECO:0000313" key="2">
    <source>
        <dbReference type="Proteomes" id="UP000215914"/>
    </source>
</evidence>
<evidence type="ECO:0000313" key="1">
    <source>
        <dbReference type="EMBL" id="KAF5804352.1"/>
    </source>
</evidence>
<dbReference type="Proteomes" id="UP000215914">
    <property type="component" value="Unassembled WGS sequence"/>
</dbReference>
<reference evidence="1" key="2">
    <citation type="submission" date="2020-06" db="EMBL/GenBank/DDBJ databases">
        <title>Helianthus annuus Genome sequencing and assembly Release 2.</title>
        <authorList>
            <person name="Gouzy J."/>
            <person name="Langlade N."/>
            <person name="Munos S."/>
        </authorList>
    </citation>
    <scope>NUCLEOTIDE SEQUENCE</scope>
    <source>
        <tissue evidence="1">Leaves</tissue>
    </source>
</reference>
<accession>A0A9K3NKV1</accession>
<dbReference type="AlphaFoldDB" id="A0A9K3NKV1"/>
<comment type="caution">
    <text evidence="1">The sequence shown here is derived from an EMBL/GenBank/DDBJ whole genome shotgun (WGS) entry which is preliminary data.</text>
</comment>